<proteinExistence type="inferred from homology"/>
<geneLocation type="plasmid" evidence="7 8">
    <name>pTA69</name>
</geneLocation>
<dbReference type="Proteomes" id="UP000058660">
    <property type="component" value="Plasmid pTA69"/>
</dbReference>
<dbReference type="Pfam" id="PF00082">
    <property type="entry name" value="Peptidase_S8"/>
    <property type="match status" value="1"/>
</dbReference>
<dbReference type="PROSITE" id="PS51892">
    <property type="entry name" value="SUBTILASE"/>
    <property type="match status" value="1"/>
</dbReference>
<dbReference type="InterPro" id="IPR050131">
    <property type="entry name" value="Peptidase_S8_subtilisin-like"/>
</dbReference>
<evidence type="ECO:0000313" key="7">
    <source>
        <dbReference type="EMBL" id="ALJ92275.1"/>
    </source>
</evidence>
<keyword evidence="4 5" id="KW-0720">Serine protease</keyword>
<dbReference type="RefSeq" id="WP_040684650.1">
    <property type="nucleotide sequence ID" value="NZ_CP010825.1"/>
</dbReference>
<dbReference type="Gene3D" id="3.40.50.200">
    <property type="entry name" value="Peptidase S8/S53 domain"/>
    <property type="match status" value="1"/>
</dbReference>
<dbReference type="SUPFAM" id="SSF52743">
    <property type="entry name" value="Subtilisin-like"/>
    <property type="match status" value="1"/>
</dbReference>
<dbReference type="EMBL" id="CP010825">
    <property type="protein sequence ID" value="ALJ92275.1"/>
    <property type="molecule type" value="Genomic_DNA"/>
</dbReference>
<dbReference type="InterPro" id="IPR036852">
    <property type="entry name" value="Peptidase_S8/S53_dom_sf"/>
</dbReference>
<feature type="domain" description="Peptidase S8/S53" evidence="6">
    <location>
        <begin position="189"/>
        <end position="425"/>
    </location>
</feature>
<sequence>MPRTWTLFFSLALALAGCGLEGPRVLRLSLATAELTAEAGARVDLPVEVEARRVRATLRVEGLPEGFAPPPMALEEGRRTLTLPLLAKEAGTYSARVVAEGEGLRRKVPFRLVVAEPRAERVALEGTVYVGVPEGLSPQALGGRWYRAPGGGLFPDRPLRAQGQGEPLFPRQWGLTLAGFPEAWARGRGEGVVVAVPDTGVLKDHPDLQGALLPGLDLVDGDADPEEPVVGGFQTFHGSHVASIAAAPWNGVGMAGASQARVLPIRLLDPGGSGREGDLILALRWAVGLAEGLPPNPHPARVVNLSLAGAGPCSAPLQEAIDEARARGVLVVAAAGNQGEDYRGYFPANCRGVLAVGAVGPDGRLAPYANRGAPLLAPGGNTGLGPEAGILGAGFLPGQGMGWRYLQGTSQAAPHVAGAAAILLGMGADPDAAQGALLAGARRGPDGLLLHLPGALLALEGGGVALEVEGGLDLRPGETGALPVRVLSPTPVPVGVYPEGGLSAYLFPNPAKGEAVLRVYAPEATPPGPYRVRLRAGGQAAPAEVRVAQAPAARVVLEACPLVGDCAVLTLPREGGPFRLEASPGPHRLLAFLDRDGDGLLDRDEPWTEAQVSAPARGVRLLVR</sequence>
<evidence type="ECO:0000256" key="4">
    <source>
        <dbReference type="ARBA" id="ARBA00022825"/>
    </source>
</evidence>
<keyword evidence="3 5" id="KW-0378">Hydrolase</keyword>
<dbReference type="InterPro" id="IPR023828">
    <property type="entry name" value="Peptidase_S8_Ser-AS"/>
</dbReference>
<evidence type="ECO:0000259" key="6">
    <source>
        <dbReference type="Pfam" id="PF00082"/>
    </source>
</evidence>
<gene>
    <name evidence="7" type="ORF">TO73_2746</name>
</gene>
<dbReference type="InterPro" id="IPR015500">
    <property type="entry name" value="Peptidase_S8_subtilisin-rel"/>
</dbReference>
<feature type="active site" description="Charge relay system" evidence="5">
    <location>
        <position position="198"/>
    </location>
</feature>
<keyword evidence="7" id="KW-0614">Plasmid</keyword>
<keyword evidence="8" id="KW-1185">Reference proteome</keyword>
<dbReference type="PROSITE" id="PS00138">
    <property type="entry name" value="SUBTILASE_SER"/>
    <property type="match status" value="1"/>
</dbReference>
<comment type="similarity">
    <text evidence="1 5">Belongs to the peptidase S8 family.</text>
</comment>
<feature type="active site" description="Charge relay system" evidence="5">
    <location>
        <position position="237"/>
    </location>
</feature>
<dbReference type="PROSITE" id="PS51257">
    <property type="entry name" value="PROKAR_LIPOPROTEIN"/>
    <property type="match status" value="1"/>
</dbReference>
<organism evidence="7 8">
    <name type="scientific">Thermus aquaticus (strain ATCC BAA-2747 / Y51MC23)</name>
    <dbReference type="NCBI Taxonomy" id="498848"/>
    <lineage>
        <taxon>Bacteria</taxon>
        <taxon>Thermotogati</taxon>
        <taxon>Deinococcota</taxon>
        <taxon>Deinococci</taxon>
        <taxon>Thermales</taxon>
        <taxon>Thermaceae</taxon>
        <taxon>Thermus</taxon>
    </lineage>
</organism>
<reference evidence="8" key="1">
    <citation type="journal article" date="2015" name="PLoS ONE">
        <title>Complete Genome Sequence of Thermus aquaticus Y51MC23.</title>
        <authorList>
            <person name="Brumm P.J."/>
            <person name="Monsma S."/>
            <person name="Keough B."/>
            <person name="Jasinovica S."/>
            <person name="Ferguson E."/>
            <person name="Schoenfeld T."/>
            <person name="Lodes M."/>
            <person name="Mead D.A."/>
        </authorList>
    </citation>
    <scope>NUCLEOTIDE SEQUENCE [LARGE SCALE GENOMIC DNA]</scope>
    <source>
        <strain evidence="8">BAA-2747 / Y51MC23</strain>
    </source>
</reference>
<evidence type="ECO:0000256" key="1">
    <source>
        <dbReference type="ARBA" id="ARBA00011073"/>
    </source>
</evidence>
<evidence type="ECO:0000256" key="5">
    <source>
        <dbReference type="PROSITE-ProRule" id="PRU01240"/>
    </source>
</evidence>
<evidence type="ECO:0000313" key="8">
    <source>
        <dbReference type="Proteomes" id="UP000058660"/>
    </source>
</evidence>
<dbReference type="PANTHER" id="PTHR43806">
    <property type="entry name" value="PEPTIDASE S8"/>
    <property type="match status" value="1"/>
</dbReference>
<accession>A0ABM5VQD7</accession>
<feature type="active site" description="Charge relay system" evidence="5">
    <location>
        <position position="410"/>
    </location>
</feature>
<dbReference type="PANTHER" id="PTHR43806:SF11">
    <property type="entry name" value="CEREVISIN-RELATED"/>
    <property type="match status" value="1"/>
</dbReference>
<evidence type="ECO:0000256" key="3">
    <source>
        <dbReference type="ARBA" id="ARBA00022801"/>
    </source>
</evidence>
<name>A0ABM5VQD7_THEA5</name>
<protein>
    <submittedName>
        <fullName evidence="7">Subtilisin-like serine protease</fullName>
    </submittedName>
</protein>
<dbReference type="PRINTS" id="PR00723">
    <property type="entry name" value="SUBTILISIN"/>
</dbReference>
<keyword evidence="2 5" id="KW-0645">Protease</keyword>
<evidence type="ECO:0000256" key="2">
    <source>
        <dbReference type="ARBA" id="ARBA00022670"/>
    </source>
</evidence>
<dbReference type="InterPro" id="IPR000209">
    <property type="entry name" value="Peptidase_S8/S53_dom"/>
</dbReference>